<comment type="similarity">
    <text evidence="1">Belongs to the chaperonin (HSP60) family.</text>
</comment>
<sequence>RALEAPIRQIAANAGVEGSVVIGKLADSKNPNQGFDAQTETYVDMIEAGIVDPAKVVRTALQDAGSIAALLITAEAMIADMPPKDSQAGNGQGY</sequence>
<dbReference type="AlphaFoldDB" id="A0A429YCE9"/>
<dbReference type="InterPro" id="IPR001844">
    <property type="entry name" value="Cpn60/GroEL"/>
</dbReference>
<organism evidence="4 5">
    <name type="scientific">Aquibium carbonis</name>
    <dbReference type="NCBI Taxonomy" id="2495581"/>
    <lineage>
        <taxon>Bacteria</taxon>
        <taxon>Pseudomonadati</taxon>
        <taxon>Pseudomonadota</taxon>
        <taxon>Alphaproteobacteria</taxon>
        <taxon>Hyphomicrobiales</taxon>
        <taxon>Phyllobacteriaceae</taxon>
        <taxon>Aquibium</taxon>
    </lineage>
</organism>
<dbReference type="Gene3D" id="1.10.560.10">
    <property type="entry name" value="GroEL-like equatorial domain"/>
    <property type="match status" value="1"/>
</dbReference>
<feature type="non-terminal residue" evidence="4">
    <location>
        <position position="1"/>
    </location>
</feature>
<dbReference type="GO" id="GO:0042026">
    <property type="term" value="P:protein refolding"/>
    <property type="evidence" value="ECO:0007669"/>
    <property type="project" value="InterPro"/>
</dbReference>
<protein>
    <submittedName>
        <fullName evidence="4">Molecular chaperone GroEL</fullName>
    </submittedName>
</protein>
<name>A0A429YCE9_9HYPH</name>
<dbReference type="GO" id="GO:0140662">
    <property type="term" value="F:ATP-dependent protein folding chaperone"/>
    <property type="evidence" value="ECO:0007669"/>
    <property type="project" value="InterPro"/>
</dbReference>
<dbReference type="RefSeq" id="WP_280960068.1">
    <property type="nucleotide sequence ID" value="NZ_RWKW01000168.1"/>
</dbReference>
<dbReference type="Pfam" id="PF00118">
    <property type="entry name" value="Cpn60_TCP1"/>
    <property type="match status" value="1"/>
</dbReference>
<proteinExistence type="inferred from homology"/>
<keyword evidence="2" id="KW-0963">Cytoplasm</keyword>
<keyword evidence="3" id="KW-0143">Chaperone</keyword>
<dbReference type="InterPro" id="IPR002423">
    <property type="entry name" value="Cpn60/GroEL/TCP-1"/>
</dbReference>
<dbReference type="GO" id="GO:0005524">
    <property type="term" value="F:ATP binding"/>
    <property type="evidence" value="ECO:0007669"/>
    <property type="project" value="InterPro"/>
</dbReference>
<evidence type="ECO:0000256" key="1">
    <source>
        <dbReference type="ARBA" id="ARBA00006607"/>
    </source>
</evidence>
<keyword evidence="5" id="KW-1185">Reference proteome</keyword>
<dbReference type="SUPFAM" id="SSF48592">
    <property type="entry name" value="GroEL equatorial domain-like"/>
    <property type="match status" value="1"/>
</dbReference>
<evidence type="ECO:0000256" key="3">
    <source>
        <dbReference type="ARBA" id="ARBA00023186"/>
    </source>
</evidence>
<dbReference type="PANTHER" id="PTHR45633">
    <property type="entry name" value="60 KDA HEAT SHOCK PROTEIN, MITOCHONDRIAL"/>
    <property type="match status" value="1"/>
</dbReference>
<accession>A0A429YCE9</accession>
<evidence type="ECO:0000313" key="5">
    <source>
        <dbReference type="Proteomes" id="UP000278398"/>
    </source>
</evidence>
<evidence type="ECO:0000313" key="4">
    <source>
        <dbReference type="EMBL" id="RST79137.1"/>
    </source>
</evidence>
<dbReference type="EMBL" id="RWKW01000168">
    <property type="protein sequence ID" value="RST79137.1"/>
    <property type="molecule type" value="Genomic_DNA"/>
</dbReference>
<comment type="caution">
    <text evidence="4">The sequence shown here is derived from an EMBL/GenBank/DDBJ whole genome shotgun (WGS) entry which is preliminary data.</text>
</comment>
<gene>
    <name evidence="4" type="primary">groEL</name>
    <name evidence="4" type="ORF">EJC49_25260</name>
</gene>
<dbReference type="Proteomes" id="UP000278398">
    <property type="component" value="Unassembled WGS sequence"/>
</dbReference>
<reference evidence="4 5" key="1">
    <citation type="submission" date="2018-12" db="EMBL/GenBank/DDBJ databases">
        <title>Mesorhizobium carbonis sp. nov., isolated from coal mine water.</title>
        <authorList>
            <person name="Xin W."/>
            <person name="Xu Z."/>
            <person name="Xiang F."/>
            <person name="Zhang J."/>
            <person name="Xi L."/>
            <person name="Liu J."/>
        </authorList>
    </citation>
    <scope>NUCLEOTIDE SEQUENCE [LARGE SCALE GENOMIC DNA]</scope>
    <source>
        <strain evidence="4 5">B2.3</strain>
    </source>
</reference>
<evidence type="ECO:0000256" key="2">
    <source>
        <dbReference type="ARBA" id="ARBA00022490"/>
    </source>
</evidence>
<dbReference type="InterPro" id="IPR027413">
    <property type="entry name" value="GROEL-like_equatorial_sf"/>
</dbReference>